<name>A0A3Q3DKX6_HIPCM</name>
<accession>A0A3Q3DKX6</accession>
<feature type="region of interest" description="Disordered" evidence="1">
    <location>
        <begin position="53"/>
        <end position="93"/>
    </location>
</feature>
<reference evidence="2" key="2">
    <citation type="submission" date="2025-09" db="UniProtKB">
        <authorList>
            <consortium name="Ensembl"/>
        </authorList>
    </citation>
    <scope>IDENTIFICATION</scope>
</reference>
<proteinExistence type="predicted"/>
<evidence type="ECO:0000256" key="1">
    <source>
        <dbReference type="SAM" id="MobiDB-lite"/>
    </source>
</evidence>
<keyword evidence="3" id="KW-1185">Reference proteome</keyword>
<reference evidence="2" key="1">
    <citation type="submission" date="2025-08" db="UniProtKB">
        <authorList>
            <consortium name="Ensembl"/>
        </authorList>
    </citation>
    <scope>IDENTIFICATION</scope>
</reference>
<evidence type="ECO:0000313" key="2">
    <source>
        <dbReference type="Ensembl" id="ENSHCOP00000014765.1"/>
    </source>
</evidence>
<evidence type="ECO:0000313" key="3">
    <source>
        <dbReference type="Proteomes" id="UP000264820"/>
    </source>
</evidence>
<dbReference type="Ensembl" id="ENSHCOT00000022513.1">
    <property type="protein sequence ID" value="ENSHCOP00000014765.1"/>
    <property type="gene ID" value="ENSHCOG00000018218.1"/>
</dbReference>
<dbReference type="AlphaFoldDB" id="A0A3Q3DKX6"/>
<protein>
    <submittedName>
        <fullName evidence="2">Uncharacterized protein</fullName>
    </submittedName>
</protein>
<organism evidence="2 3">
    <name type="scientific">Hippocampus comes</name>
    <name type="common">Tiger tail seahorse</name>
    <dbReference type="NCBI Taxonomy" id="109280"/>
    <lineage>
        <taxon>Eukaryota</taxon>
        <taxon>Metazoa</taxon>
        <taxon>Chordata</taxon>
        <taxon>Craniata</taxon>
        <taxon>Vertebrata</taxon>
        <taxon>Euteleostomi</taxon>
        <taxon>Actinopterygii</taxon>
        <taxon>Neopterygii</taxon>
        <taxon>Teleostei</taxon>
        <taxon>Neoteleostei</taxon>
        <taxon>Acanthomorphata</taxon>
        <taxon>Syngnathiaria</taxon>
        <taxon>Syngnathiformes</taxon>
        <taxon>Syngnathoidei</taxon>
        <taxon>Syngnathidae</taxon>
        <taxon>Hippocampus</taxon>
    </lineage>
</organism>
<dbReference type="Proteomes" id="UP000264820">
    <property type="component" value="Unplaced"/>
</dbReference>
<sequence>NDSTMGFFLHFFSSYHHYLPALILGGVLPCPSLLSLKPTSSCSPNQAILISQAGKEEAGRTSRLWSPRSADNQKGCAPGSKRHPGEVAARWGA</sequence>